<reference evidence="1 2" key="1">
    <citation type="submission" date="2021-03" db="EMBL/GenBank/DDBJ databases">
        <title>Muricauda lutimaris sp. nov. and Muricauda ruestringensis sp. nov, two marine members of the Flavobacteriaceae isolated from deep sea sediments of Western Pacific.</title>
        <authorList>
            <person name="Zhao S."/>
            <person name="Liu R."/>
        </authorList>
    </citation>
    <scope>NUCLEOTIDE SEQUENCE [LARGE SCALE GENOMIC DNA]</scope>
    <source>
        <strain evidence="1 2">BC31-3-A3</strain>
    </source>
</reference>
<dbReference type="EMBL" id="JAFLNM010000001">
    <property type="protein sequence ID" value="MBO0341097.1"/>
    <property type="molecule type" value="Genomic_DNA"/>
</dbReference>
<dbReference type="RefSeq" id="WP_207026660.1">
    <property type="nucleotide sequence ID" value="NZ_JAFLNM010000001.1"/>
</dbReference>
<keyword evidence="2" id="KW-1185">Reference proteome</keyword>
<proteinExistence type="predicted"/>
<evidence type="ECO:0000313" key="1">
    <source>
        <dbReference type="EMBL" id="MBO0341097.1"/>
    </source>
</evidence>
<name>A0ABS3FDA4_9FLAO</name>
<accession>A0ABS3FDA4</accession>
<evidence type="ECO:0008006" key="3">
    <source>
        <dbReference type="Google" id="ProtNLM"/>
    </source>
</evidence>
<sequence>MPGSNNSISGTDSISNLFIKLNQLDTEDTDFYEQAVTINQKIAGFLNAIDHPDTVYEFLKEDIGEELSIAISRDTSIIAFSWDTRLGGSSPEVKSIVLYSSTHGLESFVLNEASPRFTDIYTLDRKTQEPVYLFKGSGRSSVVDIFISLNAFVMDNNGLKKAHIFPENQHSMYINHILDDPMDFIVIDGASKIYIPNKAYPDNNWGLTYEMLYFNGKSYQQEMAQIDEPLIEGVFNGVENYENGFLNGSEKPIVTIQNGDSSSYKLIFKDSTKIDYSYNPNEEITELKIKANYINQPPIVLSYSAYNARLLAKQNQYLFVELSGTPTSSPLLIYDIQKQQYVSSISQSGIKLYEDALLFAQPISQMDSLGNKPNCNPAFGDQTSYYKTFLLEYRSTYPTVKATGQTYCGFAE</sequence>
<dbReference type="Proteomes" id="UP000664807">
    <property type="component" value="Unassembled WGS sequence"/>
</dbReference>
<gene>
    <name evidence="1" type="ORF">J0654_05540</name>
</gene>
<comment type="caution">
    <text evidence="1">The sequence shown here is derived from an EMBL/GenBank/DDBJ whole genome shotgun (WGS) entry which is preliminary data.</text>
</comment>
<protein>
    <recommendedName>
        <fullName evidence="3">Lipoprotein</fullName>
    </recommendedName>
</protein>
<organism evidence="1 2">
    <name type="scientific">Flagellimonas profundi</name>
    <dbReference type="NCBI Taxonomy" id="2915620"/>
    <lineage>
        <taxon>Bacteria</taxon>
        <taxon>Pseudomonadati</taxon>
        <taxon>Bacteroidota</taxon>
        <taxon>Flavobacteriia</taxon>
        <taxon>Flavobacteriales</taxon>
        <taxon>Flavobacteriaceae</taxon>
        <taxon>Flagellimonas</taxon>
    </lineage>
</organism>
<evidence type="ECO:0000313" key="2">
    <source>
        <dbReference type="Proteomes" id="UP000664807"/>
    </source>
</evidence>